<dbReference type="InterPro" id="IPR057428">
    <property type="entry name" value="EFHB_EF-hand_C"/>
</dbReference>
<keyword evidence="2" id="KW-0963">Cytoplasm</keyword>
<keyword evidence="9" id="KW-0966">Cell projection</keyword>
<dbReference type="SUPFAM" id="SSF47473">
    <property type="entry name" value="EF-hand"/>
    <property type="match status" value="1"/>
</dbReference>
<reference evidence="12 13" key="1">
    <citation type="journal article" date="2019" name="Genome Biol. Evol.">
        <title>Whole-Genome Sequencing of the Giant Devil Catfish, Bagarius yarrelli.</title>
        <authorList>
            <person name="Jiang W."/>
            <person name="Lv Y."/>
            <person name="Cheng L."/>
            <person name="Yang K."/>
            <person name="Chao B."/>
            <person name="Wang X."/>
            <person name="Li Y."/>
            <person name="Pan X."/>
            <person name="You X."/>
            <person name="Zhang Y."/>
            <person name="Yang J."/>
            <person name="Li J."/>
            <person name="Zhang X."/>
            <person name="Liu S."/>
            <person name="Sun C."/>
            <person name="Yang J."/>
            <person name="Shi Q."/>
        </authorList>
    </citation>
    <scope>NUCLEOTIDE SEQUENCE [LARGE SCALE GENOMIC DNA]</scope>
    <source>
        <strain evidence="12">JWS20170419001</strain>
        <tissue evidence="12">Muscle</tissue>
    </source>
</reference>
<dbReference type="SMART" id="SM00054">
    <property type="entry name" value="EFh"/>
    <property type="match status" value="3"/>
</dbReference>
<evidence type="ECO:0000256" key="3">
    <source>
        <dbReference type="ARBA" id="ARBA00022723"/>
    </source>
</evidence>
<sequence>MTVFERTMNAWRRRDTLPNIKAAGKVKPEGDRAQECLREIAPRPETPPGVRKFRNSTHPEPGTIRVLYSKANDPDIASALVHGIRTQSSVKAGPLINPPLKTRFQEKLRERQEAIYDSRQKARGSELPNGLDPVKTTFGVKLVRCERVNRKYDLKSYRTDNRKHSTQFVSKRCDDFRQRTQPQIGRVRHPIVDISKFPADHTFGSLPCPSHYGAGDVLHATPPSKFRKGQERQDTLVTAIRQQLKKNNYQNFTSLLQAFRHYDKKGQGRIDKEDLKDICHEFKLDLSADVLDKLIDYCDVDKDGLINFLEFANFLNWKDKMPISQEEQRLLTEEERPGTSPAVSLGAETQKAETEKQIEPKILAKCEDLEPVKVGGDLKTPKTLCRTRAKPERFITSSSAICATVGDRTTDDIRTYGVPSVRTDLLVPCIKRISDRTNYGEEGTAYELLFPSLYSLYRVDERHLFCPRTKNEMEQIFRNAGLDIPEPTFKEAWNSASRSHPSGEVCVESFRNFLSELQAN</sequence>
<dbReference type="PANTHER" id="PTHR12086:SF12">
    <property type="entry name" value="EF-HAND DOMAIN-CONTAINING FAMILY MEMBER B"/>
    <property type="match status" value="1"/>
</dbReference>
<feature type="region of interest" description="Disordered" evidence="10">
    <location>
        <begin position="328"/>
        <end position="351"/>
    </location>
</feature>
<dbReference type="PROSITE" id="PS50222">
    <property type="entry name" value="EF_HAND_2"/>
    <property type="match status" value="2"/>
</dbReference>
<keyword evidence="8" id="KW-0206">Cytoskeleton</keyword>
<dbReference type="GO" id="GO:0005509">
    <property type="term" value="F:calcium ion binding"/>
    <property type="evidence" value="ECO:0007669"/>
    <property type="project" value="InterPro"/>
</dbReference>
<dbReference type="EMBL" id="VCAZ01000005">
    <property type="protein sequence ID" value="TSK20150.1"/>
    <property type="molecule type" value="Genomic_DNA"/>
</dbReference>
<accession>A0A556TLU4</accession>
<comment type="subcellular location">
    <subcellularLocation>
        <location evidence="1">Cytoplasm</location>
        <location evidence="1">Cytoskeleton</location>
        <location evidence="1">Flagellum axoneme</location>
    </subcellularLocation>
</comment>
<evidence type="ECO:0000256" key="7">
    <source>
        <dbReference type="ARBA" id="ARBA00023069"/>
    </source>
</evidence>
<dbReference type="InterPro" id="IPR011992">
    <property type="entry name" value="EF-hand-dom_pair"/>
</dbReference>
<dbReference type="CDD" id="cd00051">
    <property type="entry name" value="EFh"/>
    <property type="match status" value="1"/>
</dbReference>
<evidence type="ECO:0000256" key="10">
    <source>
        <dbReference type="SAM" id="MobiDB-lite"/>
    </source>
</evidence>
<dbReference type="Gene3D" id="1.10.238.10">
    <property type="entry name" value="EF-hand"/>
    <property type="match status" value="1"/>
</dbReference>
<evidence type="ECO:0000313" key="13">
    <source>
        <dbReference type="Proteomes" id="UP000319801"/>
    </source>
</evidence>
<keyword evidence="6" id="KW-0282">Flagellum</keyword>
<dbReference type="Pfam" id="PF13499">
    <property type="entry name" value="EF-hand_7"/>
    <property type="match status" value="1"/>
</dbReference>
<keyword evidence="3" id="KW-0479">Metal-binding</keyword>
<dbReference type="PROSITE" id="PS00018">
    <property type="entry name" value="EF_HAND_1"/>
    <property type="match status" value="1"/>
</dbReference>
<dbReference type="InterPro" id="IPR040193">
    <property type="entry name" value="EFHC1/EFHC2/EFHB"/>
</dbReference>
<evidence type="ECO:0000256" key="5">
    <source>
        <dbReference type="ARBA" id="ARBA00022837"/>
    </source>
</evidence>
<dbReference type="AlphaFoldDB" id="A0A556TLU4"/>
<dbReference type="Pfam" id="PF25325">
    <property type="entry name" value="EF-hand_EFHB_C"/>
    <property type="match status" value="1"/>
</dbReference>
<dbReference type="InterPro" id="IPR018247">
    <property type="entry name" value="EF_Hand_1_Ca_BS"/>
</dbReference>
<dbReference type="PANTHER" id="PTHR12086">
    <property type="entry name" value="EF-HAND DOMAIN C-TERMINAL CONTAINING PROTEIN"/>
    <property type="match status" value="1"/>
</dbReference>
<name>A0A556TLU4_BAGYA</name>
<evidence type="ECO:0000256" key="2">
    <source>
        <dbReference type="ARBA" id="ARBA00022490"/>
    </source>
</evidence>
<organism evidence="12 13">
    <name type="scientific">Bagarius yarrelli</name>
    <name type="common">Goonch</name>
    <name type="synonym">Bagrus yarrelli</name>
    <dbReference type="NCBI Taxonomy" id="175774"/>
    <lineage>
        <taxon>Eukaryota</taxon>
        <taxon>Metazoa</taxon>
        <taxon>Chordata</taxon>
        <taxon>Craniata</taxon>
        <taxon>Vertebrata</taxon>
        <taxon>Euteleostomi</taxon>
        <taxon>Actinopterygii</taxon>
        <taxon>Neopterygii</taxon>
        <taxon>Teleostei</taxon>
        <taxon>Ostariophysi</taxon>
        <taxon>Siluriformes</taxon>
        <taxon>Sisoridae</taxon>
        <taxon>Sisorinae</taxon>
        <taxon>Bagarius</taxon>
    </lineage>
</organism>
<keyword evidence="5" id="KW-0106">Calcium</keyword>
<dbReference type="InterPro" id="IPR002048">
    <property type="entry name" value="EF_hand_dom"/>
</dbReference>
<proteinExistence type="predicted"/>
<keyword evidence="13" id="KW-1185">Reference proteome</keyword>
<keyword evidence="7" id="KW-0969">Cilium</keyword>
<dbReference type="OrthoDB" id="2096280at2759"/>
<evidence type="ECO:0000256" key="6">
    <source>
        <dbReference type="ARBA" id="ARBA00022846"/>
    </source>
</evidence>
<evidence type="ECO:0000313" key="12">
    <source>
        <dbReference type="EMBL" id="TSK20150.1"/>
    </source>
</evidence>
<evidence type="ECO:0000256" key="1">
    <source>
        <dbReference type="ARBA" id="ARBA00004611"/>
    </source>
</evidence>
<evidence type="ECO:0000259" key="11">
    <source>
        <dbReference type="PROSITE" id="PS50222"/>
    </source>
</evidence>
<evidence type="ECO:0000256" key="4">
    <source>
        <dbReference type="ARBA" id="ARBA00022737"/>
    </source>
</evidence>
<dbReference type="Proteomes" id="UP000319801">
    <property type="component" value="Unassembled WGS sequence"/>
</dbReference>
<feature type="domain" description="EF-hand" evidence="11">
    <location>
        <begin position="250"/>
        <end position="285"/>
    </location>
</feature>
<evidence type="ECO:0000256" key="8">
    <source>
        <dbReference type="ARBA" id="ARBA00023212"/>
    </source>
</evidence>
<gene>
    <name evidence="12" type="ORF">Baya_1698</name>
</gene>
<evidence type="ECO:0000256" key="9">
    <source>
        <dbReference type="ARBA" id="ARBA00023273"/>
    </source>
</evidence>
<feature type="domain" description="EF-hand" evidence="11">
    <location>
        <begin position="286"/>
        <end position="321"/>
    </location>
</feature>
<protein>
    <submittedName>
        <fullName evidence="12">EF-hand domain-containing family member B</fullName>
    </submittedName>
</protein>
<feature type="compositionally biased region" description="Basic and acidic residues" evidence="10">
    <location>
        <begin position="328"/>
        <end position="337"/>
    </location>
</feature>
<comment type="caution">
    <text evidence="12">The sequence shown here is derived from an EMBL/GenBank/DDBJ whole genome shotgun (WGS) entry which is preliminary data.</text>
</comment>
<keyword evidence="4" id="KW-0677">Repeat</keyword>